<dbReference type="EMBL" id="VOEJ01000004">
    <property type="protein sequence ID" value="TWR29418.1"/>
    <property type="molecule type" value="Genomic_DNA"/>
</dbReference>
<evidence type="ECO:0000313" key="2">
    <source>
        <dbReference type="EMBL" id="TWR29418.1"/>
    </source>
</evidence>
<dbReference type="Pfam" id="PF14344">
    <property type="entry name" value="DUF4397"/>
    <property type="match status" value="1"/>
</dbReference>
<reference evidence="2 3" key="1">
    <citation type="submission" date="2019-07" db="EMBL/GenBank/DDBJ databases">
        <authorList>
            <person name="Kim J."/>
        </authorList>
    </citation>
    <scope>NUCLEOTIDE SEQUENCE [LARGE SCALE GENOMIC DNA]</scope>
    <source>
        <strain evidence="3">dk17</strain>
    </source>
</reference>
<organism evidence="2 3">
    <name type="scientific">Mucilaginibacter pallidiroseus</name>
    <dbReference type="NCBI Taxonomy" id="2599295"/>
    <lineage>
        <taxon>Bacteria</taxon>
        <taxon>Pseudomonadati</taxon>
        <taxon>Bacteroidota</taxon>
        <taxon>Sphingobacteriia</taxon>
        <taxon>Sphingobacteriales</taxon>
        <taxon>Sphingobacteriaceae</taxon>
        <taxon>Mucilaginibacter</taxon>
    </lineage>
</organism>
<sequence>MLNRSTLFLSLLVIAVLASCKKDGDDSLVTIPTGARLNVINATNDTLNYYLNGTRINNTSSLYPLGTSGYILSAVGENNYQFKKFRNAAALFSLPLALDSGRVYSLFVTGQSAESTILTADTLAPAVPDNLNRPRVRFVNTSPQAGNLDVLVGDTVNFKVRAFKSVSVFLPVNPGNKRVRIYKSGTGALLSDEIRVLNNSRVYTLFSKGTPGSAGNNAFATGLVINQ</sequence>
<feature type="domain" description="DUF4397" evidence="1">
    <location>
        <begin position="135"/>
        <end position="211"/>
    </location>
</feature>
<dbReference type="PROSITE" id="PS51257">
    <property type="entry name" value="PROKAR_LIPOPROTEIN"/>
    <property type="match status" value="1"/>
</dbReference>
<accession>A0A563UDI1</accession>
<keyword evidence="3" id="KW-1185">Reference proteome</keyword>
<dbReference type="InterPro" id="IPR025510">
    <property type="entry name" value="DUF4397"/>
</dbReference>
<evidence type="ECO:0000259" key="1">
    <source>
        <dbReference type="Pfam" id="PF14344"/>
    </source>
</evidence>
<proteinExistence type="predicted"/>
<name>A0A563UDI1_9SPHI</name>
<dbReference type="AlphaFoldDB" id="A0A563UDI1"/>
<comment type="caution">
    <text evidence="2">The sequence shown here is derived from an EMBL/GenBank/DDBJ whole genome shotgun (WGS) entry which is preliminary data.</text>
</comment>
<dbReference type="RefSeq" id="WP_146381908.1">
    <property type="nucleotide sequence ID" value="NZ_VOEJ01000004.1"/>
</dbReference>
<evidence type="ECO:0000313" key="3">
    <source>
        <dbReference type="Proteomes" id="UP000320042"/>
    </source>
</evidence>
<protein>
    <submittedName>
        <fullName evidence="2">DUF4397 domain-containing protein</fullName>
    </submittedName>
</protein>
<gene>
    <name evidence="2" type="ORF">FPZ43_10735</name>
</gene>
<dbReference type="OrthoDB" id="9792011at2"/>
<dbReference type="Proteomes" id="UP000320042">
    <property type="component" value="Unassembled WGS sequence"/>
</dbReference>